<dbReference type="PANTHER" id="PTHR33119:SF1">
    <property type="entry name" value="FE2OG DIOXYGENASE DOMAIN-CONTAINING PROTEIN"/>
    <property type="match status" value="1"/>
</dbReference>
<organism evidence="2 3">
    <name type="scientific">Petromyces alliaceus</name>
    <name type="common">Aspergillus alliaceus</name>
    <dbReference type="NCBI Taxonomy" id="209559"/>
    <lineage>
        <taxon>Eukaryota</taxon>
        <taxon>Fungi</taxon>
        <taxon>Dikarya</taxon>
        <taxon>Ascomycota</taxon>
        <taxon>Pezizomycotina</taxon>
        <taxon>Eurotiomycetes</taxon>
        <taxon>Eurotiomycetidae</taxon>
        <taxon>Eurotiales</taxon>
        <taxon>Aspergillaceae</taxon>
        <taxon>Aspergillus</taxon>
        <taxon>Aspergillus subgen. Circumdati</taxon>
    </lineage>
</organism>
<evidence type="ECO:0000313" key="2">
    <source>
        <dbReference type="EMBL" id="KAF5863356.1"/>
    </source>
</evidence>
<dbReference type="EMBL" id="SPNV01000053">
    <property type="protein sequence ID" value="KAF5863356.1"/>
    <property type="molecule type" value="Genomic_DNA"/>
</dbReference>
<dbReference type="AlphaFoldDB" id="A0A8H6E8I5"/>
<evidence type="ECO:0000259" key="1">
    <source>
        <dbReference type="Pfam" id="PF14033"/>
    </source>
</evidence>
<dbReference type="InterPro" id="IPR025340">
    <property type="entry name" value="DUF4246"/>
</dbReference>
<accession>A0A8H6E8I5</accession>
<feature type="domain" description="DUF4246" evidence="1">
    <location>
        <begin position="5"/>
        <end position="52"/>
    </location>
</feature>
<evidence type="ECO:0000313" key="3">
    <source>
        <dbReference type="Proteomes" id="UP000541154"/>
    </source>
</evidence>
<dbReference type="Pfam" id="PF14033">
    <property type="entry name" value="DUF4246"/>
    <property type="match status" value="2"/>
</dbReference>
<gene>
    <name evidence="2" type="ORF">ETB97_010236</name>
</gene>
<feature type="domain" description="DUF4246" evidence="1">
    <location>
        <begin position="69"/>
        <end position="105"/>
    </location>
</feature>
<dbReference type="InterPro" id="IPR049192">
    <property type="entry name" value="DUF4246_C"/>
</dbReference>
<dbReference type="Proteomes" id="UP000541154">
    <property type="component" value="Unassembled WGS sequence"/>
</dbReference>
<keyword evidence="3" id="KW-1185">Reference proteome</keyword>
<sequence length="195" mass="22284">MVTLHIVATAVCCYDAENIQEARISLQQETHRSEYEFKLYHHTSLKRVWDILYGNLDLDGSYGQIRCGITLADPSKSGRLRYIMIHLVDPHYRICSPRNVPPRQQIGGRHRAAVEASRHPVSLLEEGIAMIERLKDDLSMGMAEALTIRSQTESEREDAMKSLWEHCCTEAHENNLVLATTDGTPSEYWQCPLDF</sequence>
<protein>
    <recommendedName>
        <fullName evidence="1">DUF4246 domain-containing protein</fullName>
    </recommendedName>
</protein>
<name>A0A8H6E8I5_PETAA</name>
<reference evidence="2 3" key="1">
    <citation type="submission" date="2019-04" db="EMBL/GenBank/DDBJ databases">
        <title>Aspergillus burnettii sp. nov., novel species from soil in southeast Queensland.</title>
        <authorList>
            <person name="Gilchrist C.L.M."/>
            <person name="Pitt J.I."/>
            <person name="Lange L."/>
            <person name="Lacey H.J."/>
            <person name="Vuong D."/>
            <person name="Midgley D.J."/>
            <person name="Greenfield P."/>
            <person name="Bradbury M."/>
            <person name="Lacey E."/>
            <person name="Busk P.K."/>
            <person name="Pilgaard B."/>
            <person name="Chooi Y.H."/>
            <person name="Piggott A.M."/>
        </authorList>
    </citation>
    <scope>NUCLEOTIDE SEQUENCE [LARGE SCALE GENOMIC DNA]</scope>
    <source>
        <strain evidence="2 3">FRR 5400</strain>
    </source>
</reference>
<comment type="caution">
    <text evidence="2">The sequence shown here is derived from an EMBL/GenBank/DDBJ whole genome shotgun (WGS) entry which is preliminary data.</text>
</comment>
<dbReference type="PANTHER" id="PTHR33119">
    <property type="entry name" value="IFI3P"/>
    <property type="match status" value="1"/>
</dbReference>
<proteinExistence type="predicted"/>